<evidence type="ECO:0000313" key="3">
    <source>
        <dbReference type="Proteomes" id="UP000216433"/>
    </source>
</evidence>
<evidence type="ECO:0000256" key="1">
    <source>
        <dbReference type="SAM" id="Phobius"/>
    </source>
</evidence>
<dbReference type="Proteomes" id="UP000216433">
    <property type="component" value="Unassembled WGS sequence"/>
</dbReference>
<keyword evidence="1" id="KW-1133">Transmembrane helix</keyword>
<accession>A0A270NAD3</accession>
<feature type="transmembrane region" description="Helical" evidence="1">
    <location>
        <begin position="166"/>
        <end position="199"/>
    </location>
</feature>
<proteinExistence type="predicted"/>
<evidence type="ECO:0008006" key="4">
    <source>
        <dbReference type="Google" id="ProtNLM"/>
    </source>
</evidence>
<sequence length="366" mass="39078">MSRAAVLVGLAIVPLMVIAAVAEWTSRVHAGMASLRRSSTLRTLGADEHRALAPLRALAGCDHDDQIKRLRGAFTGGACRNSFPVGDGLLGGVPALVPKQAWPYLAEDNEAEVVLGKRAAVVVCLNGFTIAAARPAAATSRVCGERLETPEEVSMRRGPGLRPSPLVIAALASWAAAGAPGLLAMPLLAIAGLAAWLALPRRNSPATAQRVLQVRGRLRAYQRTAQTSRVWLLGNDRRVQLPAEWEHAAAFSRGRSMVLEVRACDGWVLGAGTAWCLASDRRRYPPTGGSWHLAWLGLLLCVLVFGTGGMPPLRPDPAWAAAYGWGVLAVLASGWHAVQIVVCTVQFLLRRRALDADIAQRPAPWH</sequence>
<reference evidence="2 3" key="1">
    <citation type="submission" date="2017-06" db="EMBL/GenBank/DDBJ databases">
        <title>Genome sequencing and assembly of Stenotrophomonas maltophilia DF07.</title>
        <authorList>
            <person name="Iyer R."/>
        </authorList>
    </citation>
    <scope>NUCLEOTIDE SEQUENCE [LARGE SCALE GENOMIC DNA]</scope>
    <source>
        <strain evidence="2 3">DF07</strain>
    </source>
</reference>
<gene>
    <name evidence="2" type="ORF">CEK00_16540</name>
</gene>
<feature type="transmembrane region" description="Helical" evidence="1">
    <location>
        <begin position="291"/>
        <end position="310"/>
    </location>
</feature>
<comment type="caution">
    <text evidence="2">The sequence shown here is derived from an EMBL/GenBank/DDBJ whole genome shotgun (WGS) entry which is preliminary data.</text>
</comment>
<dbReference type="EMBL" id="NJGC01000021">
    <property type="protein sequence ID" value="PAM69093.1"/>
    <property type="molecule type" value="Genomic_DNA"/>
</dbReference>
<dbReference type="AlphaFoldDB" id="A0A270NAD3"/>
<feature type="transmembrane region" description="Helical" evidence="1">
    <location>
        <begin position="322"/>
        <end position="349"/>
    </location>
</feature>
<keyword evidence="1" id="KW-0812">Transmembrane</keyword>
<keyword evidence="1" id="KW-0472">Membrane</keyword>
<name>A0A270NAD3_STEMA</name>
<organism evidence="2 3">
    <name type="scientific">Stenotrophomonas maltophilia</name>
    <name type="common">Pseudomonas maltophilia</name>
    <name type="synonym">Xanthomonas maltophilia</name>
    <dbReference type="NCBI Taxonomy" id="40324"/>
    <lineage>
        <taxon>Bacteria</taxon>
        <taxon>Pseudomonadati</taxon>
        <taxon>Pseudomonadota</taxon>
        <taxon>Gammaproteobacteria</taxon>
        <taxon>Lysobacterales</taxon>
        <taxon>Lysobacteraceae</taxon>
        <taxon>Stenotrophomonas</taxon>
        <taxon>Stenotrophomonas maltophilia group</taxon>
    </lineage>
</organism>
<protein>
    <recommendedName>
        <fullName evidence="4">Transmembrane protein</fullName>
    </recommendedName>
</protein>
<dbReference type="RefSeq" id="WP_005421013.1">
    <property type="nucleotide sequence ID" value="NZ_JAAAFK010000005.1"/>
</dbReference>
<evidence type="ECO:0000313" key="2">
    <source>
        <dbReference type="EMBL" id="PAM69093.1"/>
    </source>
</evidence>